<dbReference type="EMBL" id="CM042018">
    <property type="protein sequence ID" value="KAI3829766.1"/>
    <property type="molecule type" value="Genomic_DNA"/>
</dbReference>
<evidence type="ECO:0000313" key="1">
    <source>
        <dbReference type="EMBL" id="KAI3829766.1"/>
    </source>
</evidence>
<dbReference type="Proteomes" id="UP001056120">
    <property type="component" value="Linkage Group LG01"/>
</dbReference>
<comment type="caution">
    <text evidence="1">The sequence shown here is derived from an EMBL/GenBank/DDBJ whole genome shotgun (WGS) entry which is preliminary data.</text>
</comment>
<protein>
    <submittedName>
        <fullName evidence="1">Uncharacterized protein</fullName>
    </submittedName>
</protein>
<proteinExistence type="predicted"/>
<reference evidence="2" key="1">
    <citation type="journal article" date="2022" name="Mol. Ecol. Resour.">
        <title>The genomes of chicory, endive, great burdock and yacon provide insights into Asteraceae palaeo-polyploidization history and plant inulin production.</title>
        <authorList>
            <person name="Fan W."/>
            <person name="Wang S."/>
            <person name="Wang H."/>
            <person name="Wang A."/>
            <person name="Jiang F."/>
            <person name="Liu H."/>
            <person name="Zhao H."/>
            <person name="Xu D."/>
            <person name="Zhang Y."/>
        </authorList>
    </citation>
    <scope>NUCLEOTIDE SEQUENCE [LARGE SCALE GENOMIC DNA]</scope>
    <source>
        <strain evidence="2">cv. Yunnan</strain>
    </source>
</reference>
<name>A0ACB9KBY8_9ASTR</name>
<evidence type="ECO:0000313" key="2">
    <source>
        <dbReference type="Proteomes" id="UP001056120"/>
    </source>
</evidence>
<reference evidence="1 2" key="2">
    <citation type="journal article" date="2022" name="Mol. Ecol. Resour.">
        <title>The genomes of chicory, endive, great burdock and yacon provide insights into Asteraceae paleo-polyploidization history and plant inulin production.</title>
        <authorList>
            <person name="Fan W."/>
            <person name="Wang S."/>
            <person name="Wang H."/>
            <person name="Wang A."/>
            <person name="Jiang F."/>
            <person name="Liu H."/>
            <person name="Zhao H."/>
            <person name="Xu D."/>
            <person name="Zhang Y."/>
        </authorList>
    </citation>
    <scope>NUCLEOTIDE SEQUENCE [LARGE SCALE GENOMIC DNA]</scope>
    <source>
        <strain evidence="2">cv. Yunnan</strain>
        <tissue evidence="1">Leaves</tissue>
    </source>
</reference>
<keyword evidence="2" id="KW-1185">Reference proteome</keyword>
<organism evidence="1 2">
    <name type="scientific">Smallanthus sonchifolius</name>
    <dbReference type="NCBI Taxonomy" id="185202"/>
    <lineage>
        <taxon>Eukaryota</taxon>
        <taxon>Viridiplantae</taxon>
        <taxon>Streptophyta</taxon>
        <taxon>Embryophyta</taxon>
        <taxon>Tracheophyta</taxon>
        <taxon>Spermatophyta</taxon>
        <taxon>Magnoliopsida</taxon>
        <taxon>eudicotyledons</taxon>
        <taxon>Gunneridae</taxon>
        <taxon>Pentapetalae</taxon>
        <taxon>asterids</taxon>
        <taxon>campanulids</taxon>
        <taxon>Asterales</taxon>
        <taxon>Asteraceae</taxon>
        <taxon>Asteroideae</taxon>
        <taxon>Heliantheae alliance</taxon>
        <taxon>Millerieae</taxon>
        <taxon>Smallanthus</taxon>
    </lineage>
</organism>
<sequence>MDSEHVWCLDGSSEEEHKKNLQMRDLVEKQDSTSKLVVDFLTRISFAWIMFQDIATLLLDQKAFRYVVDIFVDRYRDKKISVVAGISIV</sequence>
<accession>A0ACB9KBY8</accession>
<gene>
    <name evidence="1" type="ORF">L1987_03894</name>
</gene>